<keyword evidence="6 7" id="KW-0472">Membrane</keyword>
<feature type="transmembrane region" description="Helical" evidence="7">
    <location>
        <begin position="313"/>
        <end position="339"/>
    </location>
</feature>
<dbReference type="Proteomes" id="UP000316125">
    <property type="component" value="Chromosome"/>
</dbReference>
<reference evidence="8 9" key="1">
    <citation type="submission" date="2019-06" db="EMBL/GenBank/DDBJ databases">
        <title>Complete genome of Microbacterium foliorum M2.</title>
        <authorList>
            <person name="Cao G."/>
        </authorList>
    </citation>
    <scope>NUCLEOTIDE SEQUENCE [LARGE SCALE GENOMIC DNA]</scope>
    <source>
        <strain evidence="8 9">M2</strain>
    </source>
</reference>
<keyword evidence="4 7" id="KW-0812">Transmembrane</keyword>
<feature type="transmembrane region" description="Helical" evidence="7">
    <location>
        <begin position="250"/>
        <end position="268"/>
    </location>
</feature>
<evidence type="ECO:0000256" key="6">
    <source>
        <dbReference type="ARBA" id="ARBA00023136"/>
    </source>
</evidence>
<dbReference type="AlphaFoldDB" id="A0A4Y5YLT5"/>
<feature type="transmembrane region" description="Helical" evidence="7">
    <location>
        <begin position="168"/>
        <end position="187"/>
    </location>
</feature>
<sequence>MRPQMSDTASAVRRAALFGSAMDAVGTGAFVSAAAIFFATQSGVSPVTVGIGLTISAVSGAAASVPVAHIADRLGPLRVFTLSYALRAIGMLGWLFVGGDVAFLVYSAVFGAVDRSAASLTRSIIAAPLPEDEAVRLFGRMALPTNLGYGLGAGLAGLVMFFDWPLTVVLIVNSASFVAVIIIYRSALHGRDVSDARVRPSALTSWTSFTTAFGSPQRLNITWENFVFSFHRTLLNVYLPLLVVTHWEDFAWIVPAAFVVNAAVVAFTQEKVNIWATAGAHHAIAWAASGIILGVSVLLLSTTVPTSENTRGVIALVVLILLQILAEILHSAALAVYMVKLSRRDARTTDMSAMNLGGQLQNVVGPSVFGAIVSPHAWVLGVAVGGCIIITGLRASAVGRRRWFADD</sequence>
<dbReference type="SUPFAM" id="SSF103473">
    <property type="entry name" value="MFS general substrate transporter"/>
    <property type="match status" value="1"/>
</dbReference>
<evidence type="ECO:0000256" key="2">
    <source>
        <dbReference type="ARBA" id="ARBA00022448"/>
    </source>
</evidence>
<dbReference type="Gene3D" id="1.20.1250.20">
    <property type="entry name" value="MFS general substrate transporter like domains"/>
    <property type="match status" value="1"/>
</dbReference>
<dbReference type="InterPro" id="IPR050171">
    <property type="entry name" value="MFS_Transporters"/>
</dbReference>
<evidence type="ECO:0000256" key="5">
    <source>
        <dbReference type="ARBA" id="ARBA00022989"/>
    </source>
</evidence>
<proteinExistence type="predicted"/>
<accession>A0A4Y5YLT5</accession>
<name>A0A4Y5YLT5_9MICO</name>
<evidence type="ECO:0000313" key="9">
    <source>
        <dbReference type="Proteomes" id="UP000316125"/>
    </source>
</evidence>
<evidence type="ECO:0000256" key="4">
    <source>
        <dbReference type="ARBA" id="ARBA00022692"/>
    </source>
</evidence>
<keyword evidence="2" id="KW-0813">Transport</keyword>
<feature type="transmembrane region" description="Helical" evidence="7">
    <location>
        <begin position="378"/>
        <end position="397"/>
    </location>
</feature>
<feature type="transmembrane region" description="Helical" evidence="7">
    <location>
        <begin position="91"/>
        <end position="113"/>
    </location>
</feature>
<dbReference type="InterPro" id="IPR036259">
    <property type="entry name" value="MFS_trans_sf"/>
</dbReference>
<evidence type="ECO:0000256" key="7">
    <source>
        <dbReference type="SAM" id="Phobius"/>
    </source>
</evidence>
<dbReference type="PANTHER" id="PTHR23517">
    <property type="entry name" value="RESISTANCE PROTEIN MDTM, PUTATIVE-RELATED-RELATED"/>
    <property type="match status" value="1"/>
</dbReference>
<feature type="transmembrane region" description="Helical" evidence="7">
    <location>
        <begin position="146"/>
        <end position="162"/>
    </location>
</feature>
<dbReference type="EMBL" id="CP041040">
    <property type="protein sequence ID" value="QDE33505.1"/>
    <property type="molecule type" value="Genomic_DNA"/>
</dbReference>
<dbReference type="GO" id="GO:0022857">
    <property type="term" value="F:transmembrane transporter activity"/>
    <property type="evidence" value="ECO:0007669"/>
    <property type="project" value="InterPro"/>
</dbReference>
<feature type="transmembrane region" description="Helical" evidence="7">
    <location>
        <begin position="15"/>
        <end position="39"/>
    </location>
</feature>
<evidence type="ECO:0000313" key="8">
    <source>
        <dbReference type="EMBL" id="QDE33505.1"/>
    </source>
</evidence>
<feature type="transmembrane region" description="Helical" evidence="7">
    <location>
        <begin position="280"/>
        <end position="301"/>
    </location>
</feature>
<gene>
    <name evidence="8" type="ORF">FIV50_01005</name>
</gene>
<keyword evidence="5 7" id="KW-1133">Transmembrane helix</keyword>
<dbReference type="Pfam" id="PF07690">
    <property type="entry name" value="MFS_1"/>
    <property type="match status" value="1"/>
</dbReference>
<keyword evidence="3" id="KW-1003">Cell membrane</keyword>
<feature type="transmembrane region" description="Helical" evidence="7">
    <location>
        <begin position="51"/>
        <end position="71"/>
    </location>
</feature>
<dbReference type="InterPro" id="IPR011701">
    <property type="entry name" value="MFS"/>
</dbReference>
<dbReference type="OrthoDB" id="6360at2"/>
<organism evidence="8 9">
    <name type="scientific">Microbacterium foliorum</name>
    <dbReference type="NCBI Taxonomy" id="104336"/>
    <lineage>
        <taxon>Bacteria</taxon>
        <taxon>Bacillati</taxon>
        <taxon>Actinomycetota</taxon>
        <taxon>Actinomycetes</taxon>
        <taxon>Micrococcales</taxon>
        <taxon>Microbacteriaceae</taxon>
        <taxon>Microbacterium</taxon>
    </lineage>
</organism>
<dbReference type="GO" id="GO:0005886">
    <property type="term" value="C:plasma membrane"/>
    <property type="evidence" value="ECO:0007669"/>
    <property type="project" value="UniProtKB-SubCell"/>
</dbReference>
<comment type="subcellular location">
    <subcellularLocation>
        <location evidence="1">Cell membrane</location>
        <topology evidence="1">Multi-pass membrane protein</topology>
    </subcellularLocation>
</comment>
<evidence type="ECO:0000256" key="3">
    <source>
        <dbReference type="ARBA" id="ARBA00022475"/>
    </source>
</evidence>
<protein>
    <submittedName>
        <fullName evidence="8">MFS transporter</fullName>
    </submittedName>
</protein>
<evidence type="ECO:0000256" key="1">
    <source>
        <dbReference type="ARBA" id="ARBA00004651"/>
    </source>
</evidence>